<evidence type="ECO:0000313" key="3">
    <source>
        <dbReference type="EMBL" id="CAL1374116.1"/>
    </source>
</evidence>
<accession>A0AAV2DM96</accession>
<keyword evidence="2" id="KW-1133">Transmembrane helix</keyword>
<evidence type="ECO:0000313" key="4">
    <source>
        <dbReference type="Proteomes" id="UP001497516"/>
    </source>
</evidence>
<gene>
    <name evidence="3" type="ORF">LTRI10_LOCUS16004</name>
</gene>
<feature type="compositionally biased region" description="Low complexity" evidence="1">
    <location>
        <begin position="15"/>
        <end position="25"/>
    </location>
</feature>
<feature type="region of interest" description="Disordered" evidence="1">
    <location>
        <begin position="115"/>
        <end position="140"/>
    </location>
</feature>
<evidence type="ECO:0000256" key="2">
    <source>
        <dbReference type="SAM" id="Phobius"/>
    </source>
</evidence>
<feature type="compositionally biased region" description="Low complexity" evidence="1">
    <location>
        <begin position="48"/>
        <end position="59"/>
    </location>
</feature>
<feature type="compositionally biased region" description="Basic and acidic residues" evidence="1">
    <location>
        <begin position="1"/>
        <end position="11"/>
    </location>
</feature>
<dbReference type="Proteomes" id="UP001497516">
    <property type="component" value="Chromosome 3"/>
</dbReference>
<protein>
    <submittedName>
        <fullName evidence="3">Uncharacterized protein</fullName>
    </submittedName>
</protein>
<feature type="transmembrane region" description="Helical" evidence="2">
    <location>
        <begin position="90"/>
        <end position="108"/>
    </location>
</feature>
<reference evidence="3 4" key="1">
    <citation type="submission" date="2024-04" db="EMBL/GenBank/DDBJ databases">
        <authorList>
            <person name="Fracassetti M."/>
        </authorList>
    </citation>
    <scope>NUCLEOTIDE SEQUENCE [LARGE SCALE GENOMIC DNA]</scope>
</reference>
<name>A0AAV2DM96_9ROSI</name>
<proteinExistence type="predicted"/>
<keyword evidence="2" id="KW-0812">Transmembrane</keyword>
<keyword evidence="2" id="KW-0472">Membrane</keyword>
<evidence type="ECO:0000256" key="1">
    <source>
        <dbReference type="SAM" id="MobiDB-lite"/>
    </source>
</evidence>
<feature type="region of interest" description="Disordered" evidence="1">
    <location>
        <begin position="1"/>
        <end position="60"/>
    </location>
</feature>
<dbReference type="PANTHER" id="PTHR36374">
    <property type="entry name" value="OS01G0969000 PROTEIN"/>
    <property type="match status" value="1"/>
</dbReference>
<dbReference type="EMBL" id="OZ034816">
    <property type="protein sequence ID" value="CAL1374116.1"/>
    <property type="molecule type" value="Genomic_DNA"/>
</dbReference>
<dbReference type="PANTHER" id="PTHR36374:SF1">
    <property type="entry name" value="OS01G0969000 PROTEIN"/>
    <property type="match status" value="1"/>
</dbReference>
<dbReference type="GO" id="GO:0009507">
    <property type="term" value="C:chloroplast"/>
    <property type="evidence" value="ECO:0007669"/>
    <property type="project" value="TreeGrafter"/>
</dbReference>
<keyword evidence="4" id="KW-1185">Reference proteome</keyword>
<sequence length="140" mass="15778">MNHTMGDKAIPDRASTTTSPFPFFPNFHLDFPNPFRRETQQPRRQIVASDDPTPAAAAADKPDAIKFAERKPSSTAPPLQLEVDEPSHPLLTYSVYALGGFIVLKWVWARWNERKERANKGSSTEENRSPEYHSPAEGED</sequence>
<dbReference type="AlphaFoldDB" id="A0AAV2DM96"/>
<organism evidence="3 4">
    <name type="scientific">Linum trigynum</name>
    <dbReference type="NCBI Taxonomy" id="586398"/>
    <lineage>
        <taxon>Eukaryota</taxon>
        <taxon>Viridiplantae</taxon>
        <taxon>Streptophyta</taxon>
        <taxon>Embryophyta</taxon>
        <taxon>Tracheophyta</taxon>
        <taxon>Spermatophyta</taxon>
        <taxon>Magnoliopsida</taxon>
        <taxon>eudicotyledons</taxon>
        <taxon>Gunneridae</taxon>
        <taxon>Pentapetalae</taxon>
        <taxon>rosids</taxon>
        <taxon>fabids</taxon>
        <taxon>Malpighiales</taxon>
        <taxon>Linaceae</taxon>
        <taxon>Linum</taxon>
    </lineage>
</organism>